<feature type="region of interest" description="Disordered" evidence="1">
    <location>
        <begin position="1"/>
        <end position="48"/>
    </location>
</feature>
<proteinExistence type="predicted"/>
<dbReference type="EnsemblPlants" id="Zm00001eb025610_T001">
    <property type="protein sequence ID" value="Zm00001eb025610_P001"/>
    <property type="gene ID" value="Zm00001eb025610"/>
</dbReference>
<name>A0A804LP80_MAIZE</name>
<sequence length="204" mass="22537">MLPAAGPGSRRTGGAGSRCPRRCTWSTPPSSAPWCSSSRGQGPTHRRRRCPPMRCISVSLAAATMALPLVQESMQWLWLRLRLRPSMARETRAAAAAGSGRWGRCARTAWTGPTTTTITNLVVVLMHTLLPATSETRAAARTTASAEPNYGFLLQSGPAFNFGLVTHAAFSSASWNYRGHRTKVFSFFFYDFFLYFKFQIFVLH</sequence>
<keyword evidence="3" id="KW-1185">Reference proteome</keyword>
<dbReference type="Gramene" id="Zm00001eb025610_T001">
    <property type="protein sequence ID" value="Zm00001eb025610_P001"/>
    <property type="gene ID" value="Zm00001eb025610"/>
</dbReference>
<evidence type="ECO:0000313" key="3">
    <source>
        <dbReference type="Proteomes" id="UP000007305"/>
    </source>
</evidence>
<reference evidence="2" key="3">
    <citation type="submission" date="2021-05" db="UniProtKB">
        <authorList>
            <consortium name="EnsemblPlants"/>
        </authorList>
    </citation>
    <scope>IDENTIFICATION</scope>
    <source>
        <strain evidence="2">cv. B73</strain>
    </source>
</reference>
<evidence type="ECO:0000256" key="1">
    <source>
        <dbReference type="SAM" id="MobiDB-lite"/>
    </source>
</evidence>
<evidence type="ECO:0000313" key="2">
    <source>
        <dbReference type="EnsemblPlants" id="Zm00001eb025610_P001"/>
    </source>
</evidence>
<feature type="compositionally biased region" description="Polar residues" evidence="1">
    <location>
        <begin position="24"/>
        <end position="41"/>
    </location>
</feature>
<dbReference type="Proteomes" id="UP000007305">
    <property type="component" value="Chromosome 1"/>
</dbReference>
<reference evidence="2" key="2">
    <citation type="submission" date="2019-07" db="EMBL/GenBank/DDBJ databases">
        <authorList>
            <person name="Seetharam A."/>
            <person name="Woodhouse M."/>
            <person name="Cannon E."/>
        </authorList>
    </citation>
    <scope>NUCLEOTIDE SEQUENCE [LARGE SCALE GENOMIC DNA]</scope>
    <source>
        <strain evidence="2">cv. B73</strain>
    </source>
</reference>
<organism evidence="2 3">
    <name type="scientific">Zea mays</name>
    <name type="common">Maize</name>
    <dbReference type="NCBI Taxonomy" id="4577"/>
    <lineage>
        <taxon>Eukaryota</taxon>
        <taxon>Viridiplantae</taxon>
        <taxon>Streptophyta</taxon>
        <taxon>Embryophyta</taxon>
        <taxon>Tracheophyta</taxon>
        <taxon>Spermatophyta</taxon>
        <taxon>Magnoliopsida</taxon>
        <taxon>Liliopsida</taxon>
        <taxon>Poales</taxon>
        <taxon>Poaceae</taxon>
        <taxon>PACMAD clade</taxon>
        <taxon>Panicoideae</taxon>
        <taxon>Andropogonodae</taxon>
        <taxon>Andropogoneae</taxon>
        <taxon>Tripsacinae</taxon>
        <taxon>Zea</taxon>
    </lineage>
</organism>
<reference evidence="3" key="1">
    <citation type="submission" date="2015-12" db="EMBL/GenBank/DDBJ databases">
        <title>Update maize B73 reference genome by single molecule sequencing technologies.</title>
        <authorList>
            <consortium name="Maize Genome Sequencing Project"/>
            <person name="Ware D."/>
        </authorList>
    </citation>
    <scope>NUCLEOTIDE SEQUENCE [LARGE SCALE GENOMIC DNA]</scope>
    <source>
        <strain evidence="3">cv. B73</strain>
    </source>
</reference>
<protein>
    <submittedName>
        <fullName evidence="2">Uncharacterized protein</fullName>
    </submittedName>
</protein>
<dbReference type="AlphaFoldDB" id="A0A804LP80"/>
<accession>A0A804LP80</accession>
<dbReference type="InParanoid" id="A0A804LP80"/>